<dbReference type="Pfam" id="PF05239">
    <property type="entry name" value="PRC"/>
    <property type="match status" value="1"/>
</dbReference>
<dbReference type="InterPro" id="IPR027275">
    <property type="entry name" value="PRC-brl_dom"/>
</dbReference>
<evidence type="ECO:0000313" key="3">
    <source>
        <dbReference type="Proteomes" id="UP001597112"/>
    </source>
</evidence>
<dbReference type="InterPro" id="IPR011033">
    <property type="entry name" value="PRC_barrel-like_sf"/>
</dbReference>
<sequence length="142" mass="16169">MAILEKNYEVDNRTGLNHEGPDANIPVRRLTATSIIGDRVENPIGENLGKIDNLMVNLHSGHIEYAVIDFGSFLGIGGKLYAIPFAELRLDPDRELFILNRDKDYLKTIPGFDKTHWPDTNDHSYFNDVNTYWGTPYPNSNY</sequence>
<evidence type="ECO:0000313" key="2">
    <source>
        <dbReference type="EMBL" id="MFD1000695.1"/>
    </source>
</evidence>
<name>A0ABW3K5F6_9BACT</name>
<dbReference type="Gene3D" id="2.30.30.240">
    <property type="entry name" value="PRC-barrel domain"/>
    <property type="match status" value="1"/>
</dbReference>
<protein>
    <submittedName>
        <fullName evidence="2">PRC-barrel domain-containing protein</fullName>
    </submittedName>
</protein>
<dbReference type="PANTHER" id="PTHR36505">
    <property type="entry name" value="BLR1072 PROTEIN"/>
    <property type="match status" value="1"/>
</dbReference>
<feature type="domain" description="PRC-barrel" evidence="1">
    <location>
        <begin position="31"/>
        <end position="94"/>
    </location>
</feature>
<organism evidence="2 3">
    <name type="scientific">Ohtaekwangia kribbensis</name>
    <dbReference type="NCBI Taxonomy" id="688913"/>
    <lineage>
        <taxon>Bacteria</taxon>
        <taxon>Pseudomonadati</taxon>
        <taxon>Bacteroidota</taxon>
        <taxon>Cytophagia</taxon>
        <taxon>Cytophagales</taxon>
        <taxon>Fulvivirgaceae</taxon>
        <taxon>Ohtaekwangia</taxon>
    </lineage>
</organism>
<accession>A0ABW3K5F6</accession>
<evidence type="ECO:0000259" key="1">
    <source>
        <dbReference type="Pfam" id="PF05239"/>
    </source>
</evidence>
<dbReference type="EMBL" id="JBHTKA010000007">
    <property type="protein sequence ID" value="MFD1000695.1"/>
    <property type="molecule type" value="Genomic_DNA"/>
</dbReference>
<keyword evidence="3" id="KW-1185">Reference proteome</keyword>
<gene>
    <name evidence="2" type="ORF">ACFQ21_15320</name>
</gene>
<proteinExistence type="predicted"/>
<dbReference type="Proteomes" id="UP001597112">
    <property type="component" value="Unassembled WGS sequence"/>
</dbReference>
<dbReference type="PANTHER" id="PTHR36505:SF1">
    <property type="entry name" value="BLR1072 PROTEIN"/>
    <property type="match status" value="1"/>
</dbReference>
<comment type="caution">
    <text evidence="2">The sequence shown here is derived from an EMBL/GenBank/DDBJ whole genome shotgun (WGS) entry which is preliminary data.</text>
</comment>
<reference evidence="3" key="1">
    <citation type="journal article" date="2019" name="Int. J. Syst. Evol. Microbiol.">
        <title>The Global Catalogue of Microorganisms (GCM) 10K type strain sequencing project: providing services to taxonomists for standard genome sequencing and annotation.</title>
        <authorList>
            <consortium name="The Broad Institute Genomics Platform"/>
            <consortium name="The Broad Institute Genome Sequencing Center for Infectious Disease"/>
            <person name="Wu L."/>
            <person name="Ma J."/>
        </authorList>
    </citation>
    <scope>NUCLEOTIDE SEQUENCE [LARGE SCALE GENOMIC DNA]</scope>
    <source>
        <strain evidence="3">CCUG 58938</strain>
    </source>
</reference>
<dbReference type="SUPFAM" id="SSF50346">
    <property type="entry name" value="PRC-barrel domain"/>
    <property type="match status" value="1"/>
</dbReference>
<dbReference type="RefSeq" id="WP_377580150.1">
    <property type="nucleotide sequence ID" value="NZ_JBHTKA010000007.1"/>
</dbReference>